<dbReference type="AlphaFoldDB" id="A0A562VPP3"/>
<keyword evidence="5" id="KW-1185">Reference proteome</keyword>
<keyword evidence="2" id="KW-0547">Nucleotide-binding</keyword>
<dbReference type="Pfam" id="PF02661">
    <property type="entry name" value="Fic"/>
    <property type="match status" value="1"/>
</dbReference>
<evidence type="ECO:0000313" key="4">
    <source>
        <dbReference type="EMBL" id="TWJ19677.1"/>
    </source>
</evidence>
<accession>A0A562VPP3</accession>
<dbReference type="OrthoDB" id="9813719at2"/>
<proteinExistence type="predicted"/>
<dbReference type="PANTHER" id="PTHR13504:SF38">
    <property type="entry name" value="FIDO DOMAIN-CONTAINING PROTEIN"/>
    <property type="match status" value="1"/>
</dbReference>
<name>A0A562VPP3_9BACT</name>
<feature type="domain" description="Fido" evidence="3">
    <location>
        <begin position="314"/>
        <end position="453"/>
    </location>
</feature>
<dbReference type="Gene3D" id="1.10.3290.10">
    <property type="entry name" value="Fido-like domain"/>
    <property type="match status" value="1"/>
</dbReference>
<dbReference type="GO" id="GO:0005524">
    <property type="term" value="F:ATP binding"/>
    <property type="evidence" value="ECO:0007669"/>
    <property type="project" value="UniProtKB-KW"/>
</dbReference>
<feature type="binding site" evidence="2">
    <location>
        <position position="433"/>
    </location>
    <ligand>
        <name>ATP</name>
        <dbReference type="ChEBI" id="CHEBI:30616"/>
    </ligand>
</feature>
<organism evidence="4 5">
    <name type="scientific">Geobacter argillaceus</name>
    <dbReference type="NCBI Taxonomy" id="345631"/>
    <lineage>
        <taxon>Bacteria</taxon>
        <taxon>Pseudomonadati</taxon>
        <taxon>Thermodesulfobacteriota</taxon>
        <taxon>Desulfuromonadia</taxon>
        <taxon>Geobacterales</taxon>
        <taxon>Geobacteraceae</taxon>
        <taxon>Geobacter</taxon>
    </lineage>
</organism>
<dbReference type="PROSITE" id="PS51459">
    <property type="entry name" value="FIDO"/>
    <property type="match status" value="1"/>
</dbReference>
<evidence type="ECO:0000256" key="1">
    <source>
        <dbReference type="PIRSR" id="PIRSR640198-1"/>
    </source>
</evidence>
<evidence type="ECO:0000259" key="3">
    <source>
        <dbReference type="PROSITE" id="PS51459"/>
    </source>
</evidence>
<keyword evidence="2" id="KW-0067">ATP-binding</keyword>
<evidence type="ECO:0000313" key="5">
    <source>
        <dbReference type="Proteomes" id="UP000319449"/>
    </source>
</evidence>
<dbReference type="InterPro" id="IPR036597">
    <property type="entry name" value="Fido-like_dom_sf"/>
</dbReference>
<comment type="caution">
    <text evidence="4">The sequence shown here is derived from an EMBL/GenBank/DDBJ whole genome shotgun (WGS) entry which is preliminary data.</text>
</comment>
<dbReference type="Proteomes" id="UP000319449">
    <property type="component" value="Unassembled WGS sequence"/>
</dbReference>
<evidence type="ECO:0000256" key="2">
    <source>
        <dbReference type="PIRSR" id="PIRSR640198-2"/>
    </source>
</evidence>
<dbReference type="EMBL" id="VLLN01000007">
    <property type="protein sequence ID" value="TWJ19677.1"/>
    <property type="molecule type" value="Genomic_DNA"/>
</dbReference>
<dbReference type="PANTHER" id="PTHR13504">
    <property type="entry name" value="FIDO DOMAIN-CONTAINING PROTEIN DDB_G0283145"/>
    <property type="match status" value="1"/>
</dbReference>
<gene>
    <name evidence="4" type="ORF">JN12_01478</name>
</gene>
<dbReference type="RefSeq" id="WP_145020538.1">
    <property type="nucleotide sequence ID" value="NZ_VLLN01000007.1"/>
</dbReference>
<feature type="active site" evidence="1">
    <location>
        <position position="388"/>
    </location>
</feature>
<dbReference type="InterPro" id="IPR040198">
    <property type="entry name" value="Fido_containing"/>
</dbReference>
<protein>
    <submittedName>
        <fullName evidence="4">Fic/DOC family protein</fullName>
    </submittedName>
</protein>
<sequence length="487" mass="54520">MKKFPLLFLSDTQHSAEISRAAKAGKVRKIGPRLYTSNMQDDPERLVRQNVWQIVSLLLPGAVVSHRSALENKISPGGRLYVTGEKPRIIKLPGVEIVVLAGPGHLSKWDSPMLGLFAACRERAYLENLSPTKEKGGESKVLPRKELEERLVGILKSGGEVALNRLRDQAREVAKALGMEAEAKKLDELIGAILGTREAHLVSPLSRAHSVGEGYDPRAAERFALLRAALADQVFRERPMPVGDRQIFYNAGFFDAYFSNFIEGTEFEVEEAREIVESGTVPVDRPEDGHDILGTYRIVGSIDEMMTIPGDFDQFLEILTRRHAIILEGRPDKRPGQFKLKPNIAGLTRFVEPELVIGTLRQGFEFYRGLREPFARALAIMFIVSDIHPFDDGNGRVARAMMNAELIAKGETRIIIPSVFRNEYLSGLKRMTNEADPIPFIKQLEYVQEFLYRIDVSDLDRAIEVVRACNAFAKPEDTVKLRMPAAS</sequence>
<dbReference type="SUPFAM" id="SSF140931">
    <property type="entry name" value="Fic-like"/>
    <property type="match status" value="1"/>
</dbReference>
<dbReference type="InterPro" id="IPR003812">
    <property type="entry name" value="Fido"/>
</dbReference>
<feature type="binding site" evidence="2">
    <location>
        <begin position="392"/>
        <end position="399"/>
    </location>
    <ligand>
        <name>ATP</name>
        <dbReference type="ChEBI" id="CHEBI:30616"/>
    </ligand>
</feature>
<reference evidence="4 5" key="1">
    <citation type="submission" date="2019-07" db="EMBL/GenBank/DDBJ databases">
        <title>Genomic Encyclopedia of Archaeal and Bacterial Type Strains, Phase II (KMG-II): from individual species to whole genera.</title>
        <authorList>
            <person name="Goeker M."/>
        </authorList>
    </citation>
    <scope>NUCLEOTIDE SEQUENCE [LARGE SCALE GENOMIC DNA]</scope>
    <source>
        <strain evidence="4 5">ATCC BAA-1139</strain>
    </source>
</reference>